<proteinExistence type="predicted"/>
<evidence type="ECO:0000256" key="4">
    <source>
        <dbReference type="ARBA" id="ARBA00022771"/>
    </source>
</evidence>
<sequence length="171" mass="19123">MRVNLEDFRFSFYMHNTTGTIKDCRAELVEVADKNGCEALQLMNDVLASHLRNKPEEDISWLEENFSRAAHTIVDEWGTIKETILRGSTFYQEVSLKEQMEIVRAFNFGTTGHFYNCANGHTFVIGECGLAVQRSICPECGSPVGGQSYQLDGTNTRANSFDNLAGQSLVV</sequence>
<evidence type="ECO:0000256" key="3">
    <source>
        <dbReference type="ARBA" id="ARBA00022723"/>
    </source>
</evidence>
<keyword evidence="2" id="KW-0963">Cytoplasm</keyword>
<reference evidence="8 9" key="1">
    <citation type="submission" date="2016-06" db="EMBL/GenBank/DDBJ databases">
        <title>Comparative genomics of the ectomycorrhizal sister species Rhizopogon vinicolor and Rhizopogon vesiculosus (Basidiomycota: Boletales) reveals a divergence of the mating type B locus.</title>
        <authorList>
            <consortium name="DOE Joint Genome Institute"/>
            <person name="Mujic A.B."/>
            <person name="Kuo A."/>
            <person name="Tritt A."/>
            <person name="Lipzen A."/>
            <person name="Chen C."/>
            <person name="Johnson J."/>
            <person name="Sharma A."/>
            <person name="Barry K."/>
            <person name="Grigoriev I.V."/>
            <person name="Spatafora J.W."/>
        </authorList>
    </citation>
    <scope>NUCLEOTIDE SEQUENCE [LARGE SCALE GENOMIC DNA]</scope>
    <source>
        <strain evidence="8 9">AM-OR11-026</strain>
    </source>
</reference>
<feature type="domain" description="RZ-type" evidence="7">
    <location>
        <begin position="94"/>
        <end position="167"/>
    </location>
</feature>
<dbReference type="OrthoDB" id="2423195at2759"/>
<evidence type="ECO:0000256" key="2">
    <source>
        <dbReference type="ARBA" id="ARBA00022490"/>
    </source>
</evidence>
<protein>
    <recommendedName>
        <fullName evidence="7">RZ-type domain-containing protein</fullName>
    </recommendedName>
</protein>
<dbReference type="PROSITE" id="PS51981">
    <property type="entry name" value="ZF_RZ"/>
    <property type="match status" value="1"/>
</dbReference>
<comment type="subcellular location">
    <subcellularLocation>
        <location evidence="1">Cytoplasm</location>
    </subcellularLocation>
</comment>
<evidence type="ECO:0000313" key="9">
    <source>
        <dbReference type="Proteomes" id="UP000092154"/>
    </source>
</evidence>
<evidence type="ECO:0000313" key="8">
    <source>
        <dbReference type="EMBL" id="OAX35181.1"/>
    </source>
</evidence>
<dbReference type="GO" id="GO:0005737">
    <property type="term" value="C:cytoplasm"/>
    <property type="evidence" value="ECO:0007669"/>
    <property type="project" value="UniProtKB-SubCell"/>
</dbReference>
<evidence type="ECO:0000256" key="1">
    <source>
        <dbReference type="ARBA" id="ARBA00004496"/>
    </source>
</evidence>
<dbReference type="InParanoid" id="A0A1B7MRI3"/>
<name>A0A1B7MRI3_9AGAM</name>
<keyword evidence="4" id="KW-0863">Zinc-finger</keyword>
<keyword evidence="3" id="KW-0479">Metal-binding</keyword>
<dbReference type="Proteomes" id="UP000092154">
    <property type="component" value="Unassembled WGS sequence"/>
</dbReference>
<dbReference type="STRING" id="1314800.A0A1B7MRI3"/>
<gene>
    <name evidence="8" type="ORF">K503DRAFT_868438</name>
</gene>
<accession>A0A1B7MRI3</accession>
<keyword evidence="6" id="KW-0391">Immunity</keyword>
<dbReference type="Pfam" id="PF20173">
    <property type="entry name" value="ZnF_RZ-type"/>
    <property type="match status" value="1"/>
</dbReference>
<keyword evidence="5" id="KW-0862">Zinc</keyword>
<evidence type="ECO:0000256" key="6">
    <source>
        <dbReference type="ARBA" id="ARBA00022859"/>
    </source>
</evidence>
<evidence type="ECO:0000256" key="5">
    <source>
        <dbReference type="ARBA" id="ARBA00022833"/>
    </source>
</evidence>
<dbReference type="EMBL" id="KV448524">
    <property type="protein sequence ID" value="OAX35181.1"/>
    <property type="molecule type" value="Genomic_DNA"/>
</dbReference>
<dbReference type="GO" id="GO:0008270">
    <property type="term" value="F:zinc ion binding"/>
    <property type="evidence" value="ECO:0007669"/>
    <property type="project" value="UniProtKB-KW"/>
</dbReference>
<organism evidence="8 9">
    <name type="scientific">Rhizopogon vinicolor AM-OR11-026</name>
    <dbReference type="NCBI Taxonomy" id="1314800"/>
    <lineage>
        <taxon>Eukaryota</taxon>
        <taxon>Fungi</taxon>
        <taxon>Dikarya</taxon>
        <taxon>Basidiomycota</taxon>
        <taxon>Agaricomycotina</taxon>
        <taxon>Agaricomycetes</taxon>
        <taxon>Agaricomycetidae</taxon>
        <taxon>Boletales</taxon>
        <taxon>Suillineae</taxon>
        <taxon>Rhizopogonaceae</taxon>
        <taxon>Rhizopogon</taxon>
    </lineage>
</organism>
<dbReference type="AlphaFoldDB" id="A0A1B7MRI3"/>
<dbReference type="GO" id="GO:0002376">
    <property type="term" value="P:immune system process"/>
    <property type="evidence" value="ECO:0007669"/>
    <property type="project" value="UniProtKB-KW"/>
</dbReference>
<dbReference type="InterPro" id="IPR046439">
    <property type="entry name" value="ZF_RZ_dom"/>
</dbReference>
<evidence type="ECO:0000259" key="7">
    <source>
        <dbReference type="PROSITE" id="PS51981"/>
    </source>
</evidence>
<keyword evidence="9" id="KW-1185">Reference proteome</keyword>